<dbReference type="PANTHER" id="PTHR30137">
    <property type="entry name" value="LUCIFERASE-LIKE MONOOXYGENASE"/>
    <property type="match status" value="1"/>
</dbReference>
<organism evidence="2 3">
    <name type="scientific">Streptosporangium album</name>
    <dbReference type="NCBI Taxonomy" id="47479"/>
    <lineage>
        <taxon>Bacteria</taxon>
        <taxon>Bacillati</taxon>
        <taxon>Actinomycetota</taxon>
        <taxon>Actinomycetes</taxon>
        <taxon>Streptosporangiales</taxon>
        <taxon>Streptosporangiaceae</taxon>
        <taxon>Streptosporangium</taxon>
    </lineage>
</organism>
<keyword evidence="3" id="KW-1185">Reference proteome</keyword>
<keyword evidence="2" id="KW-0560">Oxidoreductase</keyword>
<dbReference type="GO" id="GO:0016705">
    <property type="term" value="F:oxidoreductase activity, acting on paired donors, with incorporation or reduction of molecular oxygen"/>
    <property type="evidence" value="ECO:0007669"/>
    <property type="project" value="InterPro"/>
</dbReference>
<dbReference type="SUPFAM" id="SSF51679">
    <property type="entry name" value="Bacterial luciferase-like"/>
    <property type="match status" value="1"/>
</dbReference>
<dbReference type="Pfam" id="PF00296">
    <property type="entry name" value="Bac_luciferase"/>
    <property type="match status" value="1"/>
</dbReference>
<comment type="caution">
    <text evidence="2">The sequence shown here is derived from an EMBL/GenBank/DDBJ whole genome shotgun (WGS) entry which is preliminary data.</text>
</comment>
<dbReference type="InterPro" id="IPR050766">
    <property type="entry name" value="Bact_Lucif_Oxidored"/>
</dbReference>
<dbReference type="InterPro" id="IPR036661">
    <property type="entry name" value="Luciferase-like_sf"/>
</dbReference>
<dbReference type="InterPro" id="IPR011251">
    <property type="entry name" value="Luciferase-like_dom"/>
</dbReference>
<evidence type="ECO:0000313" key="3">
    <source>
        <dbReference type="Proteomes" id="UP000534286"/>
    </source>
</evidence>
<dbReference type="Proteomes" id="UP000534286">
    <property type="component" value="Unassembled WGS sequence"/>
</dbReference>
<dbReference type="EMBL" id="JACHJU010000007">
    <property type="protein sequence ID" value="MBB4944162.1"/>
    <property type="molecule type" value="Genomic_DNA"/>
</dbReference>
<reference evidence="2 3" key="1">
    <citation type="submission" date="2020-08" db="EMBL/GenBank/DDBJ databases">
        <title>Sequencing the genomes of 1000 actinobacteria strains.</title>
        <authorList>
            <person name="Klenk H.-P."/>
        </authorList>
    </citation>
    <scope>NUCLEOTIDE SEQUENCE [LARGE SCALE GENOMIC DNA]</scope>
    <source>
        <strain evidence="2 3">DSM 43023</strain>
    </source>
</reference>
<dbReference type="GO" id="GO:0005829">
    <property type="term" value="C:cytosol"/>
    <property type="evidence" value="ECO:0007669"/>
    <property type="project" value="TreeGrafter"/>
</dbReference>
<dbReference type="AlphaFoldDB" id="A0A7W7S5P2"/>
<dbReference type="GO" id="GO:0004497">
    <property type="term" value="F:monooxygenase activity"/>
    <property type="evidence" value="ECO:0007669"/>
    <property type="project" value="UniProtKB-KW"/>
</dbReference>
<protein>
    <submittedName>
        <fullName evidence="2">Alkanesulfonate monooxygenase SsuD/methylene tetrahydromethanopterin reductase-like flavin-dependent oxidoreductase (Luciferase family)</fullName>
    </submittedName>
</protein>
<evidence type="ECO:0000259" key="1">
    <source>
        <dbReference type="Pfam" id="PF00296"/>
    </source>
</evidence>
<accession>A0A7W7S5P2</accession>
<sequence length="373" mass="42549">MRVGIGMHFSNSGDWDRFEARERGENVPGLPEIPDSKILQDDLRIAELTEELGYDALWSVEHHVTPYQMAPNPLQFLTYMAGRTSRIDLGTMVTVLPWHQPVRLAEQIAFLQEVMGEERSLRLGVGRGIGRREYQAYGVDMEESRPRFQEALDIVRLALTKDRFSYDGQIFKIPETELRPHPQNGQRIVDNMCCAWGSPQSVAVAAANGLKALVIPNKPVDEYATELTEYAKIRAENGFAPTRPTLVLWAYCDENQQRASEVADRYMRRYVDSAYRHYEFFGTHFDKLASYSHYAERAARVRGSQTTEEANYLVSDHIWGTPDQCVAKVRDMVGRTNCDEIILHVSYGGMPLDDAERSMRLIAKEVLPTLKEL</sequence>
<gene>
    <name evidence="2" type="ORF">FHR32_008565</name>
</gene>
<dbReference type="Gene3D" id="3.20.20.30">
    <property type="entry name" value="Luciferase-like domain"/>
    <property type="match status" value="1"/>
</dbReference>
<dbReference type="PANTHER" id="PTHR30137:SF6">
    <property type="entry name" value="LUCIFERASE-LIKE MONOOXYGENASE"/>
    <property type="match status" value="1"/>
</dbReference>
<keyword evidence="2" id="KW-0503">Monooxygenase</keyword>
<name>A0A7W7S5P2_9ACTN</name>
<dbReference type="RefSeq" id="WP_184760032.1">
    <property type="nucleotide sequence ID" value="NZ_BAABEK010000040.1"/>
</dbReference>
<feature type="domain" description="Luciferase-like" evidence="1">
    <location>
        <begin position="39"/>
        <end position="333"/>
    </location>
</feature>
<proteinExistence type="predicted"/>
<evidence type="ECO:0000313" key="2">
    <source>
        <dbReference type="EMBL" id="MBB4944162.1"/>
    </source>
</evidence>